<keyword evidence="1" id="KW-1133">Transmembrane helix</keyword>
<keyword evidence="1" id="KW-0472">Membrane</keyword>
<gene>
    <name evidence="2" type="ORF">EV147_3958</name>
</gene>
<dbReference type="Proteomes" id="UP000291078">
    <property type="component" value="Unassembled WGS sequence"/>
</dbReference>
<name>A0A4Q7RPC0_9BURK</name>
<organism evidence="2 3">
    <name type="scientific">Cupriavidus agavae</name>
    <dbReference type="NCBI Taxonomy" id="1001822"/>
    <lineage>
        <taxon>Bacteria</taxon>
        <taxon>Pseudomonadati</taxon>
        <taxon>Pseudomonadota</taxon>
        <taxon>Betaproteobacteria</taxon>
        <taxon>Burkholderiales</taxon>
        <taxon>Burkholderiaceae</taxon>
        <taxon>Cupriavidus</taxon>
    </lineage>
</organism>
<protein>
    <submittedName>
        <fullName evidence="2">Uncharacterized protein</fullName>
    </submittedName>
</protein>
<dbReference type="EMBL" id="SGXM01000006">
    <property type="protein sequence ID" value="RZT35506.1"/>
    <property type="molecule type" value="Genomic_DNA"/>
</dbReference>
<evidence type="ECO:0000313" key="3">
    <source>
        <dbReference type="Proteomes" id="UP000291078"/>
    </source>
</evidence>
<keyword evidence="1" id="KW-0812">Transmembrane</keyword>
<comment type="caution">
    <text evidence="2">The sequence shown here is derived from an EMBL/GenBank/DDBJ whole genome shotgun (WGS) entry which is preliminary data.</text>
</comment>
<reference evidence="2 3" key="1">
    <citation type="journal article" date="2015" name="Stand. Genomic Sci.">
        <title>Genomic Encyclopedia of Bacterial and Archaeal Type Strains, Phase III: the genomes of soil and plant-associated and newly described type strains.</title>
        <authorList>
            <person name="Whitman W.B."/>
            <person name="Woyke T."/>
            <person name="Klenk H.P."/>
            <person name="Zhou Y."/>
            <person name="Lilburn T.G."/>
            <person name="Beck B.J."/>
            <person name="De Vos P."/>
            <person name="Vandamme P."/>
            <person name="Eisen J.A."/>
            <person name="Garrity G."/>
            <person name="Hugenholtz P."/>
            <person name="Kyrpides N.C."/>
        </authorList>
    </citation>
    <scope>NUCLEOTIDE SEQUENCE [LARGE SCALE GENOMIC DNA]</scope>
    <source>
        <strain evidence="2 3">ASC-9842</strain>
    </source>
</reference>
<dbReference type="AlphaFoldDB" id="A0A4Q7RPC0"/>
<accession>A0A4Q7RPC0</accession>
<evidence type="ECO:0000256" key="1">
    <source>
        <dbReference type="SAM" id="Phobius"/>
    </source>
</evidence>
<evidence type="ECO:0000313" key="2">
    <source>
        <dbReference type="EMBL" id="RZT35506.1"/>
    </source>
</evidence>
<sequence length="226" mass="25640">MWWKAFGYLPSKDSNAWDHFGSFVGGTVSPLLSFAAFAGLVCTIIHERALSEKKDRETEDMRHLELAAKSLEKAFNALANGDRPVHDRLAWLNCARLILASNAAADLVSADSPSIRNMYLSERSYWRSQFYDLLRPTSGEAVGMQPRFFERDSSEHESPIDERSIRVIYEFIRWPEGEADVLDSISPYTNEEVNSLPATMLGIKIALQRRPHYRRASARAISVPFN</sequence>
<keyword evidence="3" id="KW-1185">Reference proteome</keyword>
<feature type="transmembrane region" description="Helical" evidence="1">
    <location>
        <begin position="20"/>
        <end position="46"/>
    </location>
</feature>
<proteinExistence type="predicted"/>